<evidence type="ECO:0000256" key="1">
    <source>
        <dbReference type="SAM" id="Phobius"/>
    </source>
</evidence>
<keyword evidence="1" id="KW-1133">Transmembrane helix</keyword>
<reference evidence="2 3" key="1">
    <citation type="submission" date="2020-08" db="EMBL/GenBank/DDBJ databases">
        <title>A Genomic Blueprint of the Chicken Gut Microbiome.</title>
        <authorList>
            <person name="Gilroy R."/>
            <person name="Ravi A."/>
            <person name="Getino M."/>
            <person name="Pursley I."/>
            <person name="Horton D.L."/>
            <person name="Alikhan N.-F."/>
            <person name="Baker D."/>
            <person name="Gharbi K."/>
            <person name="Hall N."/>
            <person name="Watson M."/>
            <person name="Adriaenssens E.M."/>
            <person name="Foster-Nyarko E."/>
            <person name="Jarju S."/>
            <person name="Secka A."/>
            <person name="Antonio M."/>
            <person name="Oren A."/>
            <person name="Chaudhuri R."/>
            <person name="La Ragione R.M."/>
            <person name="Hildebrand F."/>
            <person name="Pallen M.J."/>
        </authorList>
    </citation>
    <scope>NUCLEOTIDE SEQUENCE [LARGE SCALE GENOMIC DNA]</scope>
    <source>
        <strain evidence="2 3">Sa1CVN1</strain>
    </source>
</reference>
<dbReference type="Proteomes" id="UP000620874">
    <property type="component" value="Unassembled WGS sequence"/>
</dbReference>
<accession>A0ABR8Y622</accession>
<gene>
    <name evidence="2" type="ORF">H9625_04230</name>
</gene>
<name>A0ABR8Y622_9BACT</name>
<keyword evidence="1" id="KW-0812">Transmembrane</keyword>
<organism evidence="2 3">
    <name type="scientific">Phocaeicola intestinalis</name>
    <dbReference type="NCBI Taxonomy" id="2762212"/>
    <lineage>
        <taxon>Bacteria</taxon>
        <taxon>Pseudomonadati</taxon>
        <taxon>Bacteroidota</taxon>
        <taxon>Bacteroidia</taxon>
        <taxon>Bacteroidales</taxon>
        <taxon>Bacteroidaceae</taxon>
        <taxon>Phocaeicola</taxon>
    </lineage>
</organism>
<evidence type="ECO:0000313" key="2">
    <source>
        <dbReference type="EMBL" id="MBD8039661.1"/>
    </source>
</evidence>
<comment type="caution">
    <text evidence="2">The sequence shown here is derived from an EMBL/GenBank/DDBJ whole genome shotgun (WGS) entry which is preliminary data.</text>
</comment>
<proteinExistence type="predicted"/>
<evidence type="ECO:0000313" key="3">
    <source>
        <dbReference type="Proteomes" id="UP000620874"/>
    </source>
</evidence>
<feature type="transmembrane region" description="Helical" evidence="1">
    <location>
        <begin position="29"/>
        <end position="50"/>
    </location>
</feature>
<dbReference type="EMBL" id="JACSPP010000008">
    <property type="protein sequence ID" value="MBD8039661.1"/>
    <property type="molecule type" value="Genomic_DNA"/>
</dbReference>
<keyword evidence="1" id="KW-0472">Membrane</keyword>
<dbReference type="RefSeq" id="WP_191763128.1">
    <property type="nucleotide sequence ID" value="NZ_JACSPP010000008.1"/>
</dbReference>
<keyword evidence="3" id="KW-1185">Reference proteome</keyword>
<protein>
    <submittedName>
        <fullName evidence="2">Uncharacterized protein</fullName>
    </submittedName>
</protein>
<sequence>MTDKRIELRSEKVRRIVGTIPPALVRWNITVLIVILFVLIAVVCCIPYPYGEGESILRHILGCL</sequence>